<dbReference type="OrthoDB" id="251782at2759"/>
<keyword evidence="4" id="KW-1185">Reference proteome</keyword>
<feature type="region of interest" description="Disordered" evidence="2">
    <location>
        <begin position="143"/>
        <end position="178"/>
    </location>
</feature>
<protein>
    <submittedName>
        <fullName evidence="3">Uncharacterized protein</fullName>
    </submittedName>
</protein>
<feature type="region of interest" description="Disordered" evidence="2">
    <location>
        <begin position="598"/>
        <end position="627"/>
    </location>
</feature>
<evidence type="ECO:0000256" key="2">
    <source>
        <dbReference type="SAM" id="MobiDB-lite"/>
    </source>
</evidence>
<feature type="region of interest" description="Disordered" evidence="2">
    <location>
        <begin position="113"/>
        <end position="132"/>
    </location>
</feature>
<evidence type="ECO:0000313" key="3">
    <source>
        <dbReference type="EMBL" id="CUE78275.1"/>
    </source>
</evidence>
<dbReference type="AlphaFoldDB" id="A0A0S4INR4"/>
<dbReference type="EMBL" id="CYKH01000193">
    <property type="protein sequence ID" value="CUE78275.1"/>
    <property type="molecule type" value="Genomic_DNA"/>
</dbReference>
<feature type="coiled-coil region" evidence="1">
    <location>
        <begin position="232"/>
        <end position="330"/>
    </location>
</feature>
<feature type="compositionally biased region" description="Low complexity" evidence="2">
    <location>
        <begin position="602"/>
        <end position="627"/>
    </location>
</feature>
<feature type="compositionally biased region" description="Polar residues" evidence="2">
    <location>
        <begin position="168"/>
        <end position="178"/>
    </location>
</feature>
<dbReference type="Proteomes" id="UP000051952">
    <property type="component" value="Unassembled WGS sequence"/>
</dbReference>
<feature type="region of interest" description="Disordered" evidence="2">
    <location>
        <begin position="547"/>
        <end position="579"/>
    </location>
</feature>
<evidence type="ECO:0000313" key="4">
    <source>
        <dbReference type="Proteomes" id="UP000051952"/>
    </source>
</evidence>
<evidence type="ECO:0000256" key="1">
    <source>
        <dbReference type="SAM" id="Coils"/>
    </source>
</evidence>
<keyword evidence="1" id="KW-0175">Coiled coil</keyword>
<name>A0A0S4INR4_BODSA</name>
<organism evidence="3 4">
    <name type="scientific">Bodo saltans</name>
    <name type="common">Flagellated protozoan</name>
    <dbReference type="NCBI Taxonomy" id="75058"/>
    <lineage>
        <taxon>Eukaryota</taxon>
        <taxon>Discoba</taxon>
        <taxon>Euglenozoa</taxon>
        <taxon>Kinetoplastea</taxon>
        <taxon>Metakinetoplastina</taxon>
        <taxon>Eubodonida</taxon>
        <taxon>Bodonidae</taxon>
        <taxon>Bodo</taxon>
    </lineage>
</organism>
<gene>
    <name evidence="3" type="ORF">BSAL_03640</name>
</gene>
<dbReference type="VEuPathDB" id="TriTrypDB:BSAL_03640"/>
<proteinExistence type="predicted"/>
<sequence>MTSDAQIALNDVTFRSLLQKFAEEISELEVAVNAEPSTTELYQQLSEAVVQSRGLREELLQVFAMYQDAQRDNCRPFSSEERSALHYFGFAVPLSGRPPVAEASHQYIRLPSQRLASHERSPQNETETDVTDTFLDMRAAQRQELPEHVTSPAATIRRVPPSEERDPSPNSAVFLSSPSPAKYSTKGMLVEKYVLNDKGKLEDELRQHIRESLEREWNQERTSLKLGHDSHILQLQQQLIDLRTSIMESREKASASIAETEAVYGSRLSHLEERSMRQAKELNDAREACDERTQQCSALESELRRKDVEIERLRIENEERSQQLSNSRLEFSESLRDITNLLDDVSKGDRNELSSACVALRGIIEAQQQQWHQFARRDERQMTSSDATMGLMAAMETLHCVEVQSAQPPMFTLDGCDDVDDVDGAVIRTLNDLAFPFEVSIRRLGRGGDYFIDRRVQVRAIDGQPMVRPHVLGGRQAAPYEHLGQYLMTLYAPLLDFDEHPTDSPVETATHSSSSAVATRVAALQEQHQELLRSLSEKQLLLLEHNRRTAAEMSPSPTAARDRNAGWRRPPSPSPLPQFEARTSTLQNDVNAALKRGQQDLQQQCPAQKKAQPQPRSQHDLSQLTSQELEQLKRAALAQQLKEMKKLQGKR</sequence>
<reference evidence="4" key="1">
    <citation type="submission" date="2015-09" db="EMBL/GenBank/DDBJ databases">
        <authorList>
            <consortium name="Pathogen Informatics"/>
        </authorList>
    </citation>
    <scope>NUCLEOTIDE SEQUENCE [LARGE SCALE GENOMIC DNA]</scope>
    <source>
        <strain evidence="4">Lake Konstanz</strain>
    </source>
</reference>
<accession>A0A0S4INR4</accession>